<dbReference type="Gene3D" id="3.40.50.720">
    <property type="entry name" value="NAD(P)-binding Rossmann-like Domain"/>
    <property type="match status" value="1"/>
</dbReference>
<dbReference type="RefSeq" id="WP_382365425.1">
    <property type="nucleotide sequence ID" value="NZ_JBHLWV010000027.1"/>
</dbReference>
<evidence type="ECO:0000313" key="6">
    <source>
        <dbReference type="Proteomes" id="UP001589783"/>
    </source>
</evidence>
<protein>
    <submittedName>
        <fullName evidence="5">SDR family oxidoreductase</fullName>
    </submittedName>
</protein>
<evidence type="ECO:0000256" key="3">
    <source>
        <dbReference type="ARBA" id="ARBA00023002"/>
    </source>
</evidence>
<reference evidence="5 6" key="1">
    <citation type="submission" date="2024-09" db="EMBL/GenBank/DDBJ databases">
        <authorList>
            <person name="Sun Q."/>
            <person name="Mori K."/>
        </authorList>
    </citation>
    <scope>NUCLEOTIDE SEQUENCE [LARGE SCALE GENOMIC DNA]</scope>
    <source>
        <strain evidence="5 6">CCM 7957</strain>
    </source>
</reference>
<dbReference type="InterPro" id="IPR020904">
    <property type="entry name" value="Sc_DH/Rdtase_CS"/>
</dbReference>
<dbReference type="PROSITE" id="PS00061">
    <property type="entry name" value="ADH_SHORT"/>
    <property type="match status" value="1"/>
</dbReference>
<dbReference type="Proteomes" id="UP001589783">
    <property type="component" value="Unassembled WGS sequence"/>
</dbReference>
<keyword evidence="2" id="KW-0521">NADP</keyword>
<dbReference type="InterPro" id="IPR036291">
    <property type="entry name" value="NAD(P)-bd_dom_sf"/>
</dbReference>
<dbReference type="PRINTS" id="PR00080">
    <property type="entry name" value="SDRFAMILY"/>
</dbReference>
<accession>A0ABV6HB23</accession>
<gene>
    <name evidence="5" type="ORF">ACFFJD_14615</name>
</gene>
<dbReference type="PRINTS" id="PR00081">
    <property type="entry name" value="GDHRDH"/>
</dbReference>
<proteinExistence type="inferred from homology"/>
<dbReference type="EMBL" id="JBHLWV010000027">
    <property type="protein sequence ID" value="MFC0316083.1"/>
    <property type="molecule type" value="Genomic_DNA"/>
</dbReference>
<dbReference type="SUPFAM" id="SSF51735">
    <property type="entry name" value="NAD(P)-binding Rossmann-fold domains"/>
    <property type="match status" value="1"/>
</dbReference>
<organism evidence="5 6">
    <name type="scientific">Gordonia phosphorivorans</name>
    <dbReference type="NCBI Taxonomy" id="1056982"/>
    <lineage>
        <taxon>Bacteria</taxon>
        <taxon>Bacillati</taxon>
        <taxon>Actinomycetota</taxon>
        <taxon>Actinomycetes</taxon>
        <taxon>Mycobacteriales</taxon>
        <taxon>Gordoniaceae</taxon>
        <taxon>Gordonia</taxon>
    </lineage>
</organism>
<dbReference type="InterPro" id="IPR002347">
    <property type="entry name" value="SDR_fam"/>
</dbReference>
<dbReference type="NCBIfam" id="NF005878">
    <property type="entry name" value="PRK07825.1"/>
    <property type="match status" value="1"/>
</dbReference>
<dbReference type="Pfam" id="PF00106">
    <property type="entry name" value="adh_short"/>
    <property type="match status" value="1"/>
</dbReference>
<dbReference type="PANTHER" id="PTHR43391">
    <property type="entry name" value="RETINOL DEHYDROGENASE-RELATED"/>
    <property type="match status" value="1"/>
</dbReference>
<dbReference type="CDD" id="cd05233">
    <property type="entry name" value="SDR_c"/>
    <property type="match status" value="1"/>
</dbReference>
<dbReference type="PANTHER" id="PTHR43391:SF14">
    <property type="entry name" value="DEHYDROGENASE_REDUCTASE SDR FAMILY PROTEIN 7-LIKE"/>
    <property type="match status" value="1"/>
</dbReference>
<comment type="similarity">
    <text evidence="1 4">Belongs to the short-chain dehydrogenases/reductases (SDR) family.</text>
</comment>
<comment type="caution">
    <text evidence="5">The sequence shown here is derived from an EMBL/GenBank/DDBJ whole genome shotgun (WGS) entry which is preliminary data.</text>
</comment>
<keyword evidence="3" id="KW-0560">Oxidoreductase</keyword>
<sequence length="270" mass="27985">MGQHQLNGRVVAVTGGAAGIGREIAAAAHAAGARVAIGDLDRERTERAADELGVRGYPLNVTDEASFREFLDAVDTDLGPVDVLVNNAGVMWVGPFDAEPETATAAMFDVNVLGVIRGVRLTAPRMAARGRGHIVTIASAAAKLSPPGESTYAATKHAVLGYLTGVREELRGSGVQISAILPGVVDTELASGTATGAAALLTPEKIAATVLDVIVAPRFVTTVPGYIGPLVAITGLLPQRLRDAFLRRAVPNQLTTAGASRADYQKRMFG</sequence>
<keyword evidence="6" id="KW-1185">Reference proteome</keyword>
<evidence type="ECO:0000256" key="1">
    <source>
        <dbReference type="ARBA" id="ARBA00006484"/>
    </source>
</evidence>
<evidence type="ECO:0000256" key="4">
    <source>
        <dbReference type="RuleBase" id="RU000363"/>
    </source>
</evidence>
<name>A0ABV6HB23_9ACTN</name>
<evidence type="ECO:0000256" key="2">
    <source>
        <dbReference type="ARBA" id="ARBA00022857"/>
    </source>
</evidence>
<evidence type="ECO:0000313" key="5">
    <source>
        <dbReference type="EMBL" id="MFC0316083.1"/>
    </source>
</evidence>